<evidence type="ECO:0000313" key="4">
    <source>
        <dbReference type="Proteomes" id="UP000275267"/>
    </source>
</evidence>
<dbReference type="Gene3D" id="3.30.420.510">
    <property type="match status" value="1"/>
</dbReference>
<dbReference type="Proteomes" id="UP000275267">
    <property type="component" value="Unassembled WGS sequence"/>
</dbReference>
<dbReference type="PANTHER" id="PTHR12280">
    <property type="entry name" value="PANTOTHENATE KINASE"/>
    <property type="match status" value="1"/>
</dbReference>
<evidence type="ECO:0000256" key="2">
    <source>
        <dbReference type="SAM" id="MobiDB-lite"/>
    </source>
</evidence>
<dbReference type="GO" id="GO:0005524">
    <property type="term" value="F:ATP binding"/>
    <property type="evidence" value="ECO:0007669"/>
    <property type="project" value="InterPro"/>
</dbReference>
<proteinExistence type="predicted"/>
<dbReference type="Gene3D" id="3.30.420.40">
    <property type="match status" value="2"/>
</dbReference>
<dbReference type="AlphaFoldDB" id="A0A3L6RWC1"/>
<evidence type="ECO:0000256" key="1">
    <source>
        <dbReference type="SAM" id="Coils"/>
    </source>
</evidence>
<gene>
    <name evidence="3" type="ORF">C2845_PM09G05600</name>
</gene>
<feature type="coiled-coil region" evidence="1">
    <location>
        <begin position="639"/>
        <end position="680"/>
    </location>
</feature>
<dbReference type="STRING" id="4540.A0A3L6RWC1"/>
<name>A0A3L6RWC1_PANMI</name>
<comment type="caution">
    <text evidence="3">The sequence shown here is derived from an EMBL/GenBank/DDBJ whole genome shotgun (WGS) entry which is preliminary data.</text>
</comment>
<dbReference type="EMBL" id="PQIB02000006">
    <property type="protein sequence ID" value="RLN11241.1"/>
    <property type="molecule type" value="Genomic_DNA"/>
</dbReference>
<dbReference type="OrthoDB" id="498611at2759"/>
<dbReference type="InterPro" id="IPR004567">
    <property type="entry name" value="Type_II_PanK"/>
</dbReference>
<evidence type="ECO:0000313" key="3">
    <source>
        <dbReference type="EMBL" id="RLN11241.1"/>
    </source>
</evidence>
<feature type="region of interest" description="Disordered" evidence="2">
    <location>
        <begin position="1"/>
        <end position="24"/>
    </location>
</feature>
<dbReference type="Pfam" id="PF03630">
    <property type="entry name" value="Fumble"/>
    <property type="match status" value="3"/>
</dbReference>
<protein>
    <submittedName>
        <fullName evidence="3">Pantothenate kinase 1-like</fullName>
    </submittedName>
</protein>
<dbReference type="Gene3D" id="6.10.10.60">
    <property type="match status" value="1"/>
</dbReference>
<feature type="region of interest" description="Disordered" evidence="2">
    <location>
        <begin position="393"/>
        <end position="417"/>
    </location>
</feature>
<dbReference type="GO" id="GO:0005634">
    <property type="term" value="C:nucleus"/>
    <property type="evidence" value="ECO:0007669"/>
    <property type="project" value="TreeGrafter"/>
</dbReference>
<dbReference type="GO" id="GO:0004594">
    <property type="term" value="F:pantothenate kinase activity"/>
    <property type="evidence" value="ECO:0007669"/>
    <property type="project" value="TreeGrafter"/>
</dbReference>
<organism evidence="3 4">
    <name type="scientific">Panicum miliaceum</name>
    <name type="common">Proso millet</name>
    <name type="synonym">Broomcorn millet</name>
    <dbReference type="NCBI Taxonomy" id="4540"/>
    <lineage>
        <taxon>Eukaryota</taxon>
        <taxon>Viridiplantae</taxon>
        <taxon>Streptophyta</taxon>
        <taxon>Embryophyta</taxon>
        <taxon>Tracheophyta</taxon>
        <taxon>Spermatophyta</taxon>
        <taxon>Magnoliopsida</taxon>
        <taxon>Liliopsida</taxon>
        <taxon>Poales</taxon>
        <taxon>Poaceae</taxon>
        <taxon>PACMAD clade</taxon>
        <taxon>Panicoideae</taxon>
        <taxon>Panicodae</taxon>
        <taxon>Paniceae</taxon>
        <taxon>Panicinae</taxon>
        <taxon>Panicum</taxon>
        <taxon>Panicum sect. Panicum</taxon>
    </lineage>
</organism>
<dbReference type="GO" id="GO:0015937">
    <property type="term" value="P:coenzyme A biosynthetic process"/>
    <property type="evidence" value="ECO:0007669"/>
    <property type="project" value="InterPro"/>
</dbReference>
<dbReference type="SUPFAM" id="SSF53067">
    <property type="entry name" value="Actin-like ATPase domain"/>
    <property type="match status" value="3"/>
</dbReference>
<feature type="compositionally biased region" description="Basic and acidic residues" evidence="2">
    <location>
        <begin position="393"/>
        <end position="405"/>
    </location>
</feature>
<keyword evidence="1" id="KW-0175">Coiled coil</keyword>
<keyword evidence="4" id="KW-1185">Reference proteome</keyword>
<accession>A0A3L6RWC1</accession>
<dbReference type="InterPro" id="IPR043129">
    <property type="entry name" value="ATPase_NBD"/>
</dbReference>
<dbReference type="GO" id="GO:0005829">
    <property type="term" value="C:cytosol"/>
    <property type="evidence" value="ECO:0007669"/>
    <property type="project" value="TreeGrafter"/>
</dbReference>
<dbReference type="PANTHER" id="PTHR12280:SF36">
    <property type="entry name" value="PANTOTHENATE KINASE 1"/>
    <property type="match status" value="1"/>
</dbReference>
<reference evidence="4" key="1">
    <citation type="journal article" date="2019" name="Nat. Commun.">
        <title>The genome of broomcorn millet.</title>
        <authorList>
            <person name="Zou C."/>
            <person name="Miki D."/>
            <person name="Li D."/>
            <person name="Tang Q."/>
            <person name="Xiao L."/>
            <person name="Rajput S."/>
            <person name="Deng P."/>
            <person name="Jia W."/>
            <person name="Huang R."/>
            <person name="Zhang M."/>
            <person name="Sun Y."/>
            <person name="Hu J."/>
            <person name="Fu X."/>
            <person name="Schnable P.S."/>
            <person name="Li F."/>
            <person name="Zhang H."/>
            <person name="Feng B."/>
            <person name="Zhu X."/>
            <person name="Liu R."/>
            <person name="Schnable J.C."/>
            <person name="Zhu J.-K."/>
            <person name="Zhang H."/>
        </authorList>
    </citation>
    <scope>NUCLEOTIDE SEQUENCE [LARGE SCALE GENOMIC DNA]</scope>
</reference>
<sequence>MRSPRSGTRAAICDGGPVGMGEAMDRRGVDLSGAEIRGDVEGRNPPIFLPRQPAASPLVALDLGGTLIKLVYTASCEGGGDGAELRFAKFERRRLQECFDFIRAKGLLGCNGRRSSLDFGIVTVSVCGHWRIRWLVGWEKLVGQHIGLMTATSWDKVRQRKRAAEELRKLYDRYHAQATGGGAYKFADDFREKLGVCLDKLDEMDSVVSGANFLLQNVPGAAFTHMNGQRNPADVSPNNLFPYLLVNIGSGVSILKVTGNRKFERVTGTHIGGGTMFGLAKLLTSCKSYDEFLQLSQKGDNFVLDLIVKDICGELVCQKIAFLVASLLGLRRVFFGGSYIRGHKSTMENISFAIDFWSQSQMQAVFLRHEGYLGALGALMSYGDLSGENLTLEESKEKEPHHESEAPVDGTSSDEENDGNIFPYLLVNIGSGVSMIEVIGKGKFERIIGSHLGGGTILGLARLLTGCSSYEEFLELSQRGNNLSVDLTVGDIYGEEGYPKIGLPASTTAASFGKVNSSKLSDYKIEDLAAALLNSFTYNIGQIAYFVANLSGLKRIFFRGAYVCGHEKTMDKISRSLKYWSKGEVQTTFLCHEGFLGTLGAFWSYENMGIDSLAAHEVIREVLLGAPYTGQFPSLPVTEQQENGENNTLEGEIESLRNNNAALKAEVERLQRENAELRAKLRGATL</sequence>